<dbReference type="EMBL" id="UPSH01000001">
    <property type="protein sequence ID" value="VBB18898.1"/>
    <property type="molecule type" value="Genomic_DNA"/>
</dbReference>
<dbReference type="CDD" id="cd07067">
    <property type="entry name" value="HP_PGM_like"/>
    <property type="match status" value="1"/>
</dbReference>
<dbReference type="InterPro" id="IPR013078">
    <property type="entry name" value="His_Pase_superF_clade-1"/>
</dbReference>
<reference evidence="1 2" key="1">
    <citation type="submission" date="2018-10" db="EMBL/GenBank/DDBJ databases">
        <authorList>
            <consortium name="IHU Genomes"/>
        </authorList>
    </citation>
    <scope>NUCLEOTIDE SEQUENCE [LARGE SCALE GENOMIC DNA]</scope>
    <source>
        <strain evidence="1 2">A1</strain>
    </source>
</reference>
<name>A0A5K0UA60_9VIRU</name>
<sequence>MGFVLVARHGPTFKDELDRDKYINEYVSQIKEILDKYGPITKIYSSPIDRCKQTAKILAKEIGVKSVHIKNELLRFDPERECTCVTRKKAIMFGYNQRNSDENILIVTHSSVLRHVLEGLRLKSIDRFYVNKGSITVFDKEEKEFVLFNTNCRVGQE</sequence>
<dbReference type="Gene3D" id="3.40.50.1240">
    <property type="entry name" value="Phosphoglycerate mutase-like"/>
    <property type="match status" value="2"/>
</dbReference>
<keyword evidence="2" id="KW-1185">Reference proteome</keyword>
<dbReference type="Proteomes" id="UP000594342">
    <property type="component" value="Unassembled WGS sequence"/>
</dbReference>
<gene>
    <name evidence="1" type="ORF">YASMINEVIRUS_1430</name>
</gene>
<comment type="caution">
    <text evidence="1">The sequence shown here is derived from an EMBL/GenBank/DDBJ whole genome shotgun (WGS) entry which is preliminary data.</text>
</comment>
<dbReference type="InterPro" id="IPR029033">
    <property type="entry name" value="His_PPase_superfam"/>
</dbReference>
<dbReference type="SUPFAM" id="SSF53254">
    <property type="entry name" value="Phosphoglycerate mutase-like"/>
    <property type="match status" value="1"/>
</dbReference>
<evidence type="ECO:0000313" key="1">
    <source>
        <dbReference type="EMBL" id="VBB18898.1"/>
    </source>
</evidence>
<evidence type="ECO:0000313" key="2">
    <source>
        <dbReference type="Proteomes" id="UP000594342"/>
    </source>
</evidence>
<protein>
    <submittedName>
        <fullName evidence="1">Histidine phosphatase family protein</fullName>
    </submittedName>
</protein>
<organism evidence="1 2">
    <name type="scientific">Yasminevirus sp. GU-2018</name>
    <dbReference type="NCBI Taxonomy" id="2420051"/>
    <lineage>
        <taxon>Viruses</taxon>
        <taxon>Varidnaviria</taxon>
        <taxon>Bamfordvirae</taxon>
        <taxon>Nucleocytoviricota</taxon>
        <taxon>Megaviricetes</taxon>
        <taxon>Imitervirales</taxon>
        <taxon>Mimiviridae</taxon>
        <taxon>Klosneuvirinae</taxon>
        <taxon>Yasminevirus</taxon>
        <taxon>Yasminevirus saudimassiliense</taxon>
    </lineage>
</organism>
<accession>A0A5K0UA60</accession>
<proteinExistence type="predicted"/>
<dbReference type="Pfam" id="PF00300">
    <property type="entry name" value="His_Phos_1"/>
    <property type="match status" value="2"/>
</dbReference>